<evidence type="ECO:0000256" key="6">
    <source>
        <dbReference type="ARBA" id="ARBA00023136"/>
    </source>
</evidence>
<keyword evidence="5 7" id="KW-1133">Transmembrane helix</keyword>
<name>A0A2W2FFJ3_9ACTN</name>
<gene>
    <name evidence="9" type="ORF">C1J01_09355</name>
</gene>
<feature type="transmembrane region" description="Helical" evidence="7">
    <location>
        <begin position="30"/>
        <end position="47"/>
    </location>
</feature>
<keyword evidence="4 7" id="KW-0812">Transmembrane</keyword>
<keyword evidence="10" id="KW-1185">Reference proteome</keyword>
<evidence type="ECO:0000256" key="4">
    <source>
        <dbReference type="ARBA" id="ARBA00022692"/>
    </source>
</evidence>
<comment type="subcellular location">
    <subcellularLocation>
        <location evidence="1">Membrane</location>
        <topology evidence="1">Multi-pass membrane protein</topology>
    </subcellularLocation>
</comment>
<comment type="similarity">
    <text evidence="2">Belongs to the bacterial sugar transferase family.</text>
</comment>
<dbReference type="InterPro" id="IPR003362">
    <property type="entry name" value="Bact_transf"/>
</dbReference>
<dbReference type="GO" id="GO:0016020">
    <property type="term" value="C:membrane"/>
    <property type="evidence" value="ECO:0007669"/>
    <property type="project" value="UniProtKB-SubCell"/>
</dbReference>
<organism evidence="9 10">
    <name type="scientific">Nonomuraea aridisoli</name>
    <dbReference type="NCBI Taxonomy" id="2070368"/>
    <lineage>
        <taxon>Bacteria</taxon>
        <taxon>Bacillati</taxon>
        <taxon>Actinomycetota</taxon>
        <taxon>Actinomycetes</taxon>
        <taxon>Streptosporangiales</taxon>
        <taxon>Streptosporangiaceae</taxon>
        <taxon>Nonomuraea</taxon>
    </lineage>
</organism>
<evidence type="ECO:0000256" key="5">
    <source>
        <dbReference type="ARBA" id="ARBA00022989"/>
    </source>
</evidence>
<dbReference type="NCBIfam" id="TIGR03025">
    <property type="entry name" value="EPS_sugtrans"/>
    <property type="match status" value="1"/>
</dbReference>
<dbReference type="PANTHER" id="PTHR30576:SF0">
    <property type="entry name" value="UNDECAPRENYL-PHOSPHATE N-ACETYLGALACTOSAMINYL 1-PHOSPHATE TRANSFERASE-RELATED"/>
    <property type="match status" value="1"/>
</dbReference>
<dbReference type="InterPro" id="IPR017475">
    <property type="entry name" value="EPS_sugar_tfrase"/>
</dbReference>
<feature type="domain" description="Bacterial sugar transferase" evidence="8">
    <location>
        <begin position="239"/>
        <end position="420"/>
    </location>
</feature>
<feature type="transmembrane region" description="Helical" evidence="7">
    <location>
        <begin position="241"/>
        <end position="267"/>
    </location>
</feature>
<accession>A0A2W2FFJ3</accession>
<dbReference type="Pfam" id="PF13727">
    <property type="entry name" value="CoA_binding_3"/>
    <property type="match status" value="1"/>
</dbReference>
<keyword evidence="6 7" id="KW-0472">Membrane</keyword>
<evidence type="ECO:0000256" key="7">
    <source>
        <dbReference type="SAM" id="Phobius"/>
    </source>
</evidence>
<reference evidence="9 10" key="1">
    <citation type="submission" date="2018-01" db="EMBL/GenBank/DDBJ databases">
        <title>Draft genome sequence of Nonomuraea sp. KC333.</title>
        <authorList>
            <person name="Sahin N."/>
            <person name="Saygin H."/>
            <person name="Ay H."/>
        </authorList>
    </citation>
    <scope>NUCLEOTIDE SEQUENCE [LARGE SCALE GENOMIC DNA]</scope>
    <source>
        <strain evidence="9 10">KC333</strain>
    </source>
</reference>
<dbReference type="GO" id="GO:0016780">
    <property type="term" value="F:phosphotransferase activity, for other substituted phosphate groups"/>
    <property type="evidence" value="ECO:0007669"/>
    <property type="project" value="TreeGrafter"/>
</dbReference>
<evidence type="ECO:0000313" key="9">
    <source>
        <dbReference type="EMBL" id="PZG20417.1"/>
    </source>
</evidence>
<dbReference type="EMBL" id="POUD01000026">
    <property type="protein sequence ID" value="PZG20417.1"/>
    <property type="molecule type" value="Genomic_DNA"/>
</dbReference>
<dbReference type="AlphaFoldDB" id="A0A2W2FFJ3"/>
<dbReference type="Pfam" id="PF02397">
    <property type="entry name" value="Bac_transf"/>
    <property type="match status" value="1"/>
</dbReference>
<keyword evidence="3 9" id="KW-0808">Transferase</keyword>
<feature type="transmembrane region" description="Helical" evidence="7">
    <location>
        <begin position="83"/>
        <end position="104"/>
    </location>
</feature>
<dbReference type="Proteomes" id="UP000249304">
    <property type="component" value="Unassembled WGS sequence"/>
</dbReference>
<sequence>MAVQSLGAVGIDLICMAFTAAVAGQQAARIGLAAVLVVAFGCAGHVYTPRLLPSCLDRGLWLTGAAAAAAFAAFWPATPTVVGLSAALFTVCALCLRSVLYFLVRRARMNGRSVPAVVIGAGPHAHRLAATLLAHPEYGLLPLGFLDEAAGDRPLLPVLGGPADTGAVIQAHGVQAVVVTGQGHPSAARTARALGCQVFLAPEPGEPVADFVSLREHVRGFPLVRMRAAAQHRLAWPLKRAIDVAMALTGLIISAPILAVCAVLVRWETGPGLLFKQRRVGYLGEPIELIKLRTLKPVDAHESETLWSIAHDARLGPVGRMLRRTSFDELPQLWNVLKGDMSIVGPRPERPYFVEEFSRTVPGYELRHRMPVGITGWAQIHGLRGDTSIEDRARFDNHYIDGWSLRTDIKIILLTVWTMLRPGGS</sequence>
<evidence type="ECO:0000256" key="3">
    <source>
        <dbReference type="ARBA" id="ARBA00022679"/>
    </source>
</evidence>
<protein>
    <submittedName>
        <fullName evidence="9">Sugar transferase</fullName>
    </submittedName>
</protein>
<feature type="transmembrane region" description="Helical" evidence="7">
    <location>
        <begin position="59"/>
        <end position="77"/>
    </location>
</feature>
<proteinExistence type="inferred from homology"/>
<evidence type="ECO:0000259" key="8">
    <source>
        <dbReference type="Pfam" id="PF02397"/>
    </source>
</evidence>
<dbReference type="PANTHER" id="PTHR30576">
    <property type="entry name" value="COLANIC BIOSYNTHESIS UDP-GLUCOSE LIPID CARRIER TRANSFERASE"/>
    <property type="match status" value="1"/>
</dbReference>
<feature type="transmembrane region" description="Helical" evidence="7">
    <location>
        <begin position="7"/>
        <end position="24"/>
    </location>
</feature>
<dbReference type="Gene3D" id="3.40.50.720">
    <property type="entry name" value="NAD(P)-binding Rossmann-like Domain"/>
    <property type="match status" value="1"/>
</dbReference>
<evidence type="ECO:0000256" key="2">
    <source>
        <dbReference type="ARBA" id="ARBA00006464"/>
    </source>
</evidence>
<evidence type="ECO:0000313" key="10">
    <source>
        <dbReference type="Proteomes" id="UP000249304"/>
    </source>
</evidence>
<comment type="caution">
    <text evidence="9">The sequence shown here is derived from an EMBL/GenBank/DDBJ whole genome shotgun (WGS) entry which is preliminary data.</text>
</comment>
<evidence type="ECO:0000256" key="1">
    <source>
        <dbReference type="ARBA" id="ARBA00004141"/>
    </source>
</evidence>